<feature type="region of interest" description="Disordered" evidence="1">
    <location>
        <begin position="105"/>
        <end position="138"/>
    </location>
</feature>
<sequence>MSHLSDRSVARLLPWTGPDGRTCYLLTDRAGAGRVSRHADQVEEVHLAMGLGLLEHAEPLIDDPAADAGQLRFLSAQLSTALRDAVRVAESRGDLLAEYRWRDGAEGTETVEVTEEAGRADGPAGRKDGGEGGSDGAS</sequence>
<protein>
    <submittedName>
        <fullName evidence="2">Uncharacterized protein</fullName>
    </submittedName>
</protein>
<evidence type="ECO:0000313" key="3">
    <source>
        <dbReference type="Proteomes" id="UP000288351"/>
    </source>
</evidence>
<accession>A0A059WBY9</accession>
<comment type="caution">
    <text evidence="2">The sequence shown here is derived from an EMBL/GenBank/DDBJ whole genome shotgun (WGS) entry which is preliminary data.</text>
</comment>
<name>A0A059WBY9_STRNR</name>
<dbReference type="Proteomes" id="UP000288351">
    <property type="component" value="Unassembled WGS sequence"/>
</dbReference>
<dbReference type="AlphaFoldDB" id="A0A059WBY9"/>
<dbReference type="RefSeq" id="WP_016572836.1">
    <property type="nucleotide sequence ID" value="NZ_BHXC01000007.1"/>
</dbReference>
<reference evidence="2 3" key="1">
    <citation type="journal article" date="2019" name="Microbiol. Resour. Announc.">
        <title>Draft Genome Sequence of the Most Traditional epsilon-Poly-l-Lysine Producer, Streptomyces albulus NBRC14147.</title>
        <authorList>
            <person name="Yamanaka K."/>
            <person name="Hamano Y."/>
        </authorList>
    </citation>
    <scope>NUCLEOTIDE SEQUENCE [LARGE SCALE GENOMIC DNA]</scope>
    <source>
        <strain evidence="2 3">NBRC 14147</strain>
    </source>
</reference>
<gene>
    <name evidence="2" type="ORF">SALB_05811</name>
</gene>
<organism evidence="2 3">
    <name type="scientific">Streptomyces noursei</name>
    <name type="common">Streptomyces albulus</name>
    <dbReference type="NCBI Taxonomy" id="1971"/>
    <lineage>
        <taxon>Bacteria</taxon>
        <taxon>Bacillati</taxon>
        <taxon>Actinomycetota</taxon>
        <taxon>Actinomycetes</taxon>
        <taxon>Kitasatosporales</taxon>
        <taxon>Streptomycetaceae</taxon>
        <taxon>Streptomyces</taxon>
    </lineage>
</organism>
<proteinExistence type="predicted"/>
<feature type="compositionally biased region" description="Basic and acidic residues" evidence="1">
    <location>
        <begin position="116"/>
        <end position="130"/>
    </location>
</feature>
<dbReference type="EMBL" id="BHXC01000007">
    <property type="protein sequence ID" value="GCB93034.1"/>
    <property type="molecule type" value="Genomic_DNA"/>
</dbReference>
<evidence type="ECO:0000256" key="1">
    <source>
        <dbReference type="SAM" id="MobiDB-lite"/>
    </source>
</evidence>
<evidence type="ECO:0000313" key="2">
    <source>
        <dbReference type="EMBL" id="GCB93034.1"/>
    </source>
</evidence>
<dbReference type="eggNOG" id="ENOG50345V9">
    <property type="taxonomic scope" value="Bacteria"/>
</dbReference>